<dbReference type="InterPro" id="IPR007213">
    <property type="entry name" value="Ppm1/Ppm2/Tcmp"/>
</dbReference>
<reference evidence="3 4" key="1">
    <citation type="journal article" date="2015" name="Genome Biol. Evol.">
        <title>Comparative Genomics of a Bacterivorous Green Alga Reveals Evolutionary Causalities and Consequences of Phago-Mixotrophic Mode of Nutrition.</title>
        <authorList>
            <person name="Burns J.A."/>
            <person name="Paasch A."/>
            <person name="Narechania A."/>
            <person name="Kim E."/>
        </authorList>
    </citation>
    <scope>NUCLEOTIDE SEQUENCE [LARGE SCALE GENOMIC DNA]</scope>
    <source>
        <strain evidence="3 4">PLY_AMNH</strain>
    </source>
</reference>
<evidence type="ECO:0000256" key="2">
    <source>
        <dbReference type="ARBA" id="ARBA00022679"/>
    </source>
</evidence>
<evidence type="ECO:0000313" key="4">
    <source>
        <dbReference type="Proteomes" id="UP001190700"/>
    </source>
</evidence>
<dbReference type="GO" id="GO:0008168">
    <property type="term" value="F:methyltransferase activity"/>
    <property type="evidence" value="ECO:0007669"/>
    <property type="project" value="UniProtKB-KW"/>
</dbReference>
<keyword evidence="4" id="KW-1185">Reference proteome</keyword>
<name>A0AAE0GE93_9CHLO</name>
<dbReference type="PANTHER" id="PTHR43619">
    <property type="entry name" value="S-ADENOSYL-L-METHIONINE-DEPENDENT METHYLTRANSFERASE YKTD-RELATED"/>
    <property type="match status" value="1"/>
</dbReference>
<keyword evidence="1" id="KW-0489">Methyltransferase</keyword>
<keyword evidence="2" id="KW-0808">Transferase</keyword>
<dbReference type="PANTHER" id="PTHR43619:SF2">
    <property type="entry name" value="S-ADENOSYL-L-METHIONINE-DEPENDENT METHYLTRANSFERASES SUPERFAMILY PROTEIN"/>
    <property type="match status" value="1"/>
</dbReference>
<organism evidence="3 4">
    <name type="scientific">Cymbomonas tetramitiformis</name>
    <dbReference type="NCBI Taxonomy" id="36881"/>
    <lineage>
        <taxon>Eukaryota</taxon>
        <taxon>Viridiplantae</taxon>
        <taxon>Chlorophyta</taxon>
        <taxon>Pyramimonadophyceae</taxon>
        <taxon>Pyramimonadales</taxon>
        <taxon>Pyramimonadaceae</taxon>
        <taxon>Cymbomonas</taxon>
    </lineage>
</organism>
<protein>
    <recommendedName>
        <fullName evidence="5">S-adenosyl-L-methionine-dependent methyltransferase</fullName>
    </recommendedName>
</protein>
<dbReference type="InterPro" id="IPR029063">
    <property type="entry name" value="SAM-dependent_MTases_sf"/>
</dbReference>
<accession>A0AAE0GE93</accession>
<sequence length="257" mass="28314">MDVWRIPSPSFFPPKIRRRNCTRNARTLSRRNARVATTVRAELPKDSPSVLQAGSSAATSRSRVHTAEVTCGAVGEVLFKDDYAATLASLTSLAVEQEARDLTAFDLDEALVSRALDMALEQSVRAVSDYSMQIVLLGPGLDTRSVRIPWPSNIVIFDIIPEAAADLSSPFLRKEVRKKGCTYRPVRMVDPDTARPVGSSLDNADESWVNWVAVEDAAEDLESRLMAAGYQPQRPSIWAVQRRRGMCGSPLSMEHGL</sequence>
<evidence type="ECO:0008006" key="5">
    <source>
        <dbReference type="Google" id="ProtNLM"/>
    </source>
</evidence>
<dbReference type="AlphaFoldDB" id="A0AAE0GE93"/>
<evidence type="ECO:0000313" key="3">
    <source>
        <dbReference type="EMBL" id="KAK3276448.1"/>
    </source>
</evidence>
<dbReference type="EMBL" id="LGRX02006552">
    <property type="protein sequence ID" value="KAK3276448.1"/>
    <property type="molecule type" value="Genomic_DNA"/>
</dbReference>
<dbReference type="Pfam" id="PF04072">
    <property type="entry name" value="LCM"/>
    <property type="match status" value="1"/>
</dbReference>
<dbReference type="GO" id="GO:0032259">
    <property type="term" value="P:methylation"/>
    <property type="evidence" value="ECO:0007669"/>
    <property type="project" value="UniProtKB-KW"/>
</dbReference>
<gene>
    <name evidence="3" type="ORF">CYMTET_15477</name>
</gene>
<proteinExistence type="predicted"/>
<dbReference type="SUPFAM" id="SSF53335">
    <property type="entry name" value="S-adenosyl-L-methionine-dependent methyltransferases"/>
    <property type="match status" value="1"/>
</dbReference>
<comment type="caution">
    <text evidence="3">The sequence shown here is derived from an EMBL/GenBank/DDBJ whole genome shotgun (WGS) entry which is preliminary data.</text>
</comment>
<dbReference type="Gene3D" id="3.40.50.150">
    <property type="entry name" value="Vaccinia Virus protein VP39"/>
    <property type="match status" value="1"/>
</dbReference>
<dbReference type="Proteomes" id="UP001190700">
    <property type="component" value="Unassembled WGS sequence"/>
</dbReference>
<evidence type="ECO:0000256" key="1">
    <source>
        <dbReference type="ARBA" id="ARBA00022603"/>
    </source>
</evidence>